<evidence type="ECO:0000256" key="3">
    <source>
        <dbReference type="ARBA" id="ARBA00022475"/>
    </source>
</evidence>
<feature type="transmembrane region" description="Helical" evidence="7">
    <location>
        <begin position="252"/>
        <end position="269"/>
    </location>
</feature>
<feature type="transmembrane region" description="Helical" evidence="7">
    <location>
        <begin position="79"/>
        <end position="98"/>
    </location>
</feature>
<accession>A0A0R1EY87</accession>
<dbReference type="Gene3D" id="1.20.1720.10">
    <property type="entry name" value="Multidrug resistance protein D"/>
    <property type="match status" value="1"/>
</dbReference>
<gene>
    <name evidence="9" type="ORF">FD51_GL000784</name>
</gene>
<dbReference type="EMBL" id="AZCT01000012">
    <property type="protein sequence ID" value="KRK11994.1"/>
    <property type="molecule type" value="Genomic_DNA"/>
</dbReference>
<sequence length="479" mass="50669">MTKTEDKEVAAADRLVADESLEDTDLTESKPIKTNAMSITQRIILGLALIGAFLGVLDTSIVYTGTVKMAAQLQLNANALSWVQVAYALTYAGFMLVGGKLGDIYGRKPLFIASLIIFGIGSLVVGAATNAPIMIGFRAIQGIGAAILAPNCLALLTDTFQGKARQRAIGYYASVIGAGAAVGLVIGGFFATFASWRVGFYINGPIALLMVIVAARYLPSAKRQTGKIDWIGTILSVLAMTSISYGLDGSPWPVVTLLISLVLWGAFIISQGRVAHPTMPLEIFADKERMASYVSSLLFSAAAIGFWFYTPQFMQKALGLTPFMTALGMVPMAILLFIVAVRARTFVDRWHNSSVMLFGFVVVSLSLAELVVVSRFTNYWLLLLGTLGFAVGFALAFATLATSGLARIRPQISGAASGVYNTARQFGGALGLAVFAATTGSLTNIADVFGQAMLIGVGMTLVGIVLVLTLIIPAEKRSA</sequence>
<keyword evidence="4 7" id="KW-0812">Transmembrane</keyword>
<dbReference type="PATRIC" id="fig|1423816.3.peg.798"/>
<evidence type="ECO:0000256" key="7">
    <source>
        <dbReference type="SAM" id="Phobius"/>
    </source>
</evidence>
<dbReference type="eggNOG" id="COG0477">
    <property type="taxonomic scope" value="Bacteria"/>
</dbReference>
<proteinExistence type="predicted"/>
<keyword evidence="5 7" id="KW-1133">Transmembrane helix</keyword>
<dbReference type="Pfam" id="PF07690">
    <property type="entry name" value="MFS_1"/>
    <property type="match status" value="1"/>
</dbReference>
<dbReference type="Gene3D" id="1.20.1250.20">
    <property type="entry name" value="MFS general substrate transporter like domains"/>
    <property type="match status" value="1"/>
</dbReference>
<comment type="caution">
    <text evidence="9">The sequence shown here is derived from an EMBL/GenBank/DDBJ whole genome shotgun (WGS) entry which is preliminary data.</text>
</comment>
<feature type="transmembrane region" description="Helical" evidence="7">
    <location>
        <begin position="426"/>
        <end position="446"/>
    </location>
</feature>
<evidence type="ECO:0000256" key="2">
    <source>
        <dbReference type="ARBA" id="ARBA00022448"/>
    </source>
</evidence>
<evidence type="ECO:0000313" key="9">
    <source>
        <dbReference type="EMBL" id="KRK11994.1"/>
    </source>
</evidence>
<dbReference type="CDD" id="cd17321">
    <property type="entry name" value="MFS_MMR_MDR_like"/>
    <property type="match status" value="1"/>
</dbReference>
<dbReference type="GO" id="GO:0005886">
    <property type="term" value="C:plasma membrane"/>
    <property type="evidence" value="ECO:0007669"/>
    <property type="project" value="UniProtKB-SubCell"/>
</dbReference>
<evidence type="ECO:0000256" key="6">
    <source>
        <dbReference type="ARBA" id="ARBA00023136"/>
    </source>
</evidence>
<feature type="domain" description="Major facilitator superfamily (MFS) profile" evidence="8">
    <location>
        <begin position="44"/>
        <end position="475"/>
    </location>
</feature>
<keyword evidence="3" id="KW-1003">Cell membrane</keyword>
<dbReference type="InterPro" id="IPR036259">
    <property type="entry name" value="MFS_trans_sf"/>
</dbReference>
<organism evidence="9 10">
    <name type="scientific">Lacticaseibacillus zeae DSM 20178 = KCTC 3804</name>
    <dbReference type="NCBI Taxonomy" id="1423816"/>
    <lineage>
        <taxon>Bacteria</taxon>
        <taxon>Bacillati</taxon>
        <taxon>Bacillota</taxon>
        <taxon>Bacilli</taxon>
        <taxon>Lactobacillales</taxon>
        <taxon>Lactobacillaceae</taxon>
        <taxon>Lacticaseibacillus</taxon>
    </lineage>
</organism>
<name>A0A0R1EY87_LACZE</name>
<feature type="transmembrane region" description="Helical" evidence="7">
    <location>
        <begin position="321"/>
        <end position="343"/>
    </location>
</feature>
<feature type="transmembrane region" description="Helical" evidence="7">
    <location>
        <begin position="355"/>
        <end position="373"/>
    </location>
</feature>
<dbReference type="PANTHER" id="PTHR42718">
    <property type="entry name" value="MAJOR FACILITATOR SUPERFAMILY MULTIDRUG TRANSPORTER MFSC"/>
    <property type="match status" value="1"/>
</dbReference>
<protein>
    <submittedName>
        <fullName evidence="9">MFS superfamily transporter</fullName>
    </submittedName>
</protein>
<feature type="transmembrane region" description="Helical" evidence="7">
    <location>
        <begin position="135"/>
        <end position="157"/>
    </location>
</feature>
<keyword evidence="2" id="KW-0813">Transport</keyword>
<reference evidence="9 10" key="1">
    <citation type="journal article" date="2015" name="Genome Announc.">
        <title>Expanding the biotechnology potential of lactobacilli through comparative genomics of 213 strains and associated genera.</title>
        <authorList>
            <person name="Sun Z."/>
            <person name="Harris H.M."/>
            <person name="McCann A."/>
            <person name="Guo C."/>
            <person name="Argimon S."/>
            <person name="Zhang W."/>
            <person name="Yang X."/>
            <person name="Jeffery I.B."/>
            <person name="Cooney J.C."/>
            <person name="Kagawa T.F."/>
            <person name="Liu W."/>
            <person name="Song Y."/>
            <person name="Salvetti E."/>
            <person name="Wrobel A."/>
            <person name="Rasinkangas P."/>
            <person name="Parkhill J."/>
            <person name="Rea M.C."/>
            <person name="O'Sullivan O."/>
            <person name="Ritari J."/>
            <person name="Douillard F.P."/>
            <person name="Paul Ross R."/>
            <person name="Yang R."/>
            <person name="Briner A.E."/>
            <person name="Felis G.E."/>
            <person name="de Vos W.M."/>
            <person name="Barrangou R."/>
            <person name="Klaenhammer T.R."/>
            <person name="Caufield P.W."/>
            <person name="Cui Y."/>
            <person name="Zhang H."/>
            <person name="O'Toole P.W."/>
        </authorList>
    </citation>
    <scope>NUCLEOTIDE SEQUENCE [LARGE SCALE GENOMIC DNA]</scope>
    <source>
        <strain evidence="9 10">DSM 20178</strain>
    </source>
</reference>
<dbReference type="InterPro" id="IPR011701">
    <property type="entry name" value="MFS"/>
</dbReference>
<evidence type="ECO:0000256" key="1">
    <source>
        <dbReference type="ARBA" id="ARBA00004651"/>
    </source>
</evidence>
<dbReference type="Proteomes" id="UP000051984">
    <property type="component" value="Unassembled WGS sequence"/>
</dbReference>
<feature type="transmembrane region" description="Helical" evidence="7">
    <location>
        <begin position="290"/>
        <end position="309"/>
    </location>
</feature>
<evidence type="ECO:0000256" key="5">
    <source>
        <dbReference type="ARBA" id="ARBA00022989"/>
    </source>
</evidence>
<feature type="transmembrane region" description="Helical" evidence="7">
    <location>
        <begin position="200"/>
        <end position="218"/>
    </location>
</feature>
<feature type="transmembrane region" description="Helical" evidence="7">
    <location>
        <begin position="110"/>
        <end position="129"/>
    </location>
</feature>
<evidence type="ECO:0000313" key="10">
    <source>
        <dbReference type="Proteomes" id="UP000051984"/>
    </source>
</evidence>
<evidence type="ECO:0000259" key="8">
    <source>
        <dbReference type="PROSITE" id="PS50850"/>
    </source>
</evidence>
<comment type="subcellular location">
    <subcellularLocation>
        <location evidence="1">Cell membrane</location>
        <topology evidence="1">Multi-pass membrane protein</topology>
    </subcellularLocation>
</comment>
<dbReference type="InterPro" id="IPR020846">
    <property type="entry name" value="MFS_dom"/>
</dbReference>
<dbReference type="AlphaFoldDB" id="A0A0R1EY87"/>
<dbReference type="PANTHER" id="PTHR42718:SF46">
    <property type="entry name" value="BLR6921 PROTEIN"/>
    <property type="match status" value="1"/>
</dbReference>
<evidence type="ECO:0000256" key="4">
    <source>
        <dbReference type="ARBA" id="ARBA00022692"/>
    </source>
</evidence>
<feature type="transmembrane region" description="Helical" evidence="7">
    <location>
        <begin position="169"/>
        <end position="194"/>
    </location>
</feature>
<feature type="transmembrane region" description="Helical" evidence="7">
    <location>
        <begin position="43"/>
        <end position="67"/>
    </location>
</feature>
<dbReference type="PROSITE" id="PS50850">
    <property type="entry name" value="MFS"/>
    <property type="match status" value="1"/>
</dbReference>
<dbReference type="GO" id="GO:0022857">
    <property type="term" value="F:transmembrane transporter activity"/>
    <property type="evidence" value="ECO:0007669"/>
    <property type="project" value="InterPro"/>
</dbReference>
<dbReference type="SUPFAM" id="SSF103473">
    <property type="entry name" value="MFS general substrate transporter"/>
    <property type="match status" value="1"/>
</dbReference>
<feature type="transmembrane region" description="Helical" evidence="7">
    <location>
        <begin position="230"/>
        <end position="246"/>
    </location>
</feature>
<feature type="transmembrane region" description="Helical" evidence="7">
    <location>
        <begin position="452"/>
        <end position="472"/>
    </location>
</feature>
<keyword evidence="6 7" id="KW-0472">Membrane</keyword>
<feature type="transmembrane region" description="Helical" evidence="7">
    <location>
        <begin position="379"/>
        <end position="405"/>
    </location>
</feature>